<dbReference type="EMBL" id="UYRT01008709">
    <property type="protein sequence ID" value="VDK45780.1"/>
    <property type="molecule type" value="Genomic_DNA"/>
</dbReference>
<evidence type="ECO:0000313" key="2">
    <source>
        <dbReference type="Proteomes" id="UP000271098"/>
    </source>
</evidence>
<sequence length="69" mass="7750">MDMDHMAADLDRMVEVALDHSVALDHMVGLVCTVVDLDHLDLVVRSVCFAKGWCNEQYQLQFVGCPSKK</sequence>
<proteinExistence type="predicted"/>
<protein>
    <submittedName>
        <fullName evidence="3">Dynein light chain</fullName>
    </submittedName>
</protein>
<accession>A0A183D762</accession>
<reference evidence="1 2" key="2">
    <citation type="submission" date="2018-11" db="EMBL/GenBank/DDBJ databases">
        <authorList>
            <consortium name="Pathogen Informatics"/>
        </authorList>
    </citation>
    <scope>NUCLEOTIDE SEQUENCE [LARGE SCALE GENOMIC DNA]</scope>
</reference>
<evidence type="ECO:0000313" key="1">
    <source>
        <dbReference type="EMBL" id="VDK45780.1"/>
    </source>
</evidence>
<dbReference type="AlphaFoldDB" id="A0A183D762"/>
<evidence type="ECO:0000313" key="3">
    <source>
        <dbReference type="WBParaSite" id="GPUH_0000456001-mRNA-1"/>
    </source>
</evidence>
<keyword evidence="2" id="KW-1185">Reference proteome</keyword>
<reference evidence="3" key="1">
    <citation type="submission" date="2016-06" db="UniProtKB">
        <authorList>
            <consortium name="WormBaseParasite"/>
        </authorList>
    </citation>
    <scope>IDENTIFICATION</scope>
</reference>
<organism evidence="3">
    <name type="scientific">Gongylonema pulchrum</name>
    <dbReference type="NCBI Taxonomy" id="637853"/>
    <lineage>
        <taxon>Eukaryota</taxon>
        <taxon>Metazoa</taxon>
        <taxon>Ecdysozoa</taxon>
        <taxon>Nematoda</taxon>
        <taxon>Chromadorea</taxon>
        <taxon>Rhabditida</taxon>
        <taxon>Spirurina</taxon>
        <taxon>Spiruromorpha</taxon>
        <taxon>Spiruroidea</taxon>
        <taxon>Gongylonematidae</taxon>
        <taxon>Gongylonema</taxon>
    </lineage>
</organism>
<name>A0A183D762_9BILA</name>
<dbReference type="Proteomes" id="UP000271098">
    <property type="component" value="Unassembled WGS sequence"/>
</dbReference>
<gene>
    <name evidence="1" type="ORF">GPUH_LOCUS4553</name>
</gene>
<dbReference type="WBParaSite" id="GPUH_0000456001-mRNA-1">
    <property type="protein sequence ID" value="GPUH_0000456001-mRNA-1"/>
    <property type="gene ID" value="GPUH_0000456001"/>
</dbReference>